<accession>E5DSR4</accession>
<gene>
    <name evidence="1" type="ORF">65p431</name>
</gene>
<dbReference type="Proteomes" id="UP000008727">
    <property type="component" value="Segment"/>
</dbReference>
<organism evidence="1 2">
    <name type="scientific">Aeromonas phage 65</name>
    <dbReference type="NCBI Taxonomy" id="2919549"/>
    <lineage>
        <taxon>Viruses</taxon>
        <taxon>Duplodnaviria</taxon>
        <taxon>Heunggongvirae</taxon>
        <taxon>Uroviricota</taxon>
        <taxon>Caudoviricetes</taxon>
        <taxon>Pantevenvirales</taxon>
        <taxon>Straboviridae</taxon>
        <taxon>Emmerichvirinae</taxon>
        <taxon>Ishigurovirus</taxon>
        <taxon>Ishigurovirus osborne</taxon>
    </lineage>
</organism>
<evidence type="ECO:0000313" key="1">
    <source>
        <dbReference type="EMBL" id="ADQ53437.1"/>
    </source>
</evidence>
<reference evidence="1 2" key="1">
    <citation type="journal article" date="2010" name="Virol. J.">
        <title>Genomes of the T4-related bacteriophages as windows on microbial genome evolution.</title>
        <authorList>
            <person name="Petrov V.M."/>
            <person name="Ratnayaka S."/>
            <person name="Nolan J.M."/>
            <person name="Miller E.S."/>
            <person name="Karam J.D."/>
        </authorList>
    </citation>
    <scope>NUCLEOTIDE SEQUENCE [LARGE SCALE GENOMIC DNA]</scope>
</reference>
<evidence type="ECO:0000313" key="2">
    <source>
        <dbReference type="Proteomes" id="UP000008727"/>
    </source>
</evidence>
<dbReference type="RefSeq" id="YP_004301267.1">
    <property type="nucleotide sequence ID" value="NC_015251.1"/>
</dbReference>
<keyword evidence="2" id="KW-1185">Reference proteome</keyword>
<name>E5DSR4_9CAUD</name>
<dbReference type="EMBL" id="GU459069">
    <property type="protein sequence ID" value="ADQ53437.1"/>
    <property type="molecule type" value="Genomic_DNA"/>
</dbReference>
<sequence>MEEVTEVRVHVSGCFVVCPHCEKHVDGWYTDPRGCETKCDFCDKIIKIHKEADLEIY</sequence>
<protein>
    <submittedName>
        <fullName evidence="1">Uncharacterized protein</fullName>
    </submittedName>
</protein>
<proteinExistence type="predicted"/>
<dbReference type="KEGG" id="vg:10323707"/>